<dbReference type="EMBL" id="JBBPBN010000059">
    <property type="protein sequence ID" value="KAK8988196.1"/>
    <property type="molecule type" value="Genomic_DNA"/>
</dbReference>
<proteinExistence type="predicted"/>
<reference evidence="1 2" key="1">
    <citation type="journal article" date="2024" name="G3 (Bethesda)">
        <title>Genome assembly of Hibiscus sabdariffa L. provides insights into metabolisms of medicinal natural products.</title>
        <authorList>
            <person name="Kim T."/>
        </authorList>
    </citation>
    <scope>NUCLEOTIDE SEQUENCE [LARGE SCALE GENOMIC DNA]</scope>
    <source>
        <strain evidence="1">TK-2024</strain>
        <tissue evidence="1">Old leaves</tissue>
    </source>
</reference>
<protein>
    <submittedName>
        <fullName evidence="1">Uncharacterized protein</fullName>
    </submittedName>
</protein>
<organism evidence="1 2">
    <name type="scientific">Hibiscus sabdariffa</name>
    <name type="common">roselle</name>
    <dbReference type="NCBI Taxonomy" id="183260"/>
    <lineage>
        <taxon>Eukaryota</taxon>
        <taxon>Viridiplantae</taxon>
        <taxon>Streptophyta</taxon>
        <taxon>Embryophyta</taxon>
        <taxon>Tracheophyta</taxon>
        <taxon>Spermatophyta</taxon>
        <taxon>Magnoliopsida</taxon>
        <taxon>eudicotyledons</taxon>
        <taxon>Gunneridae</taxon>
        <taxon>Pentapetalae</taxon>
        <taxon>rosids</taxon>
        <taxon>malvids</taxon>
        <taxon>Malvales</taxon>
        <taxon>Malvaceae</taxon>
        <taxon>Malvoideae</taxon>
        <taxon>Hibiscus</taxon>
    </lineage>
</organism>
<gene>
    <name evidence="1" type="ORF">V6N11_065792</name>
</gene>
<name>A0ABR2PID0_9ROSI</name>
<dbReference type="Proteomes" id="UP001396334">
    <property type="component" value="Unassembled WGS sequence"/>
</dbReference>
<evidence type="ECO:0000313" key="1">
    <source>
        <dbReference type="EMBL" id="KAK8988196.1"/>
    </source>
</evidence>
<evidence type="ECO:0000313" key="2">
    <source>
        <dbReference type="Proteomes" id="UP001396334"/>
    </source>
</evidence>
<comment type="caution">
    <text evidence="1">The sequence shown here is derived from an EMBL/GenBank/DDBJ whole genome shotgun (WGS) entry which is preliminary data.</text>
</comment>
<accession>A0ABR2PID0</accession>
<keyword evidence="2" id="KW-1185">Reference proteome</keyword>
<sequence length="92" mass="10380">MDGNASVDPTQDNDDTDHLVSSSILLHGYSDRTNRALFLLRLYFNRRRMDGVEKSVYDLRAELGGGNAPPSVLPDAKYDADAKYDFEPPRYI</sequence>